<accession>A0A1I3QJT2</accession>
<protein>
    <submittedName>
        <fullName evidence="1">Uncharacterized protein</fullName>
    </submittedName>
</protein>
<dbReference type="EMBL" id="FORH01000003">
    <property type="protein sequence ID" value="SFJ33799.1"/>
    <property type="molecule type" value="Genomic_DNA"/>
</dbReference>
<gene>
    <name evidence="1" type="ORF">SAMN04487991_1848</name>
</gene>
<dbReference type="STRING" id="588602.SAMN04487991_1848"/>
<dbReference type="OrthoDB" id="7659348at2"/>
<dbReference type="AlphaFoldDB" id="A0A1I3QJT2"/>
<sequence length="69" mass="7322">MRNDWILDVLTDLRTFAEQNGLKASAEQLSDACLVVAAELSKKDSEALSNRVGVHDDGVAKLSGGHPAS</sequence>
<evidence type="ECO:0000313" key="1">
    <source>
        <dbReference type="EMBL" id="SFJ33799.1"/>
    </source>
</evidence>
<dbReference type="Proteomes" id="UP000199630">
    <property type="component" value="Unassembled WGS sequence"/>
</dbReference>
<organism evidence="1 2">
    <name type="scientific">Celeribacter neptunius</name>
    <dbReference type="NCBI Taxonomy" id="588602"/>
    <lineage>
        <taxon>Bacteria</taxon>
        <taxon>Pseudomonadati</taxon>
        <taxon>Pseudomonadota</taxon>
        <taxon>Alphaproteobacteria</taxon>
        <taxon>Rhodobacterales</taxon>
        <taxon>Roseobacteraceae</taxon>
        <taxon>Celeribacter</taxon>
    </lineage>
</organism>
<dbReference type="RefSeq" id="WP_143093079.1">
    <property type="nucleotide sequence ID" value="NZ_FORH01000003.1"/>
</dbReference>
<name>A0A1I3QJT2_9RHOB</name>
<keyword evidence="2" id="KW-1185">Reference proteome</keyword>
<evidence type="ECO:0000313" key="2">
    <source>
        <dbReference type="Proteomes" id="UP000199630"/>
    </source>
</evidence>
<proteinExistence type="predicted"/>
<reference evidence="2" key="1">
    <citation type="submission" date="2016-10" db="EMBL/GenBank/DDBJ databases">
        <authorList>
            <person name="Varghese N."/>
            <person name="Submissions S."/>
        </authorList>
    </citation>
    <scope>NUCLEOTIDE SEQUENCE [LARGE SCALE GENOMIC DNA]</scope>
    <source>
        <strain evidence="2">DSM 26471</strain>
    </source>
</reference>